<dbReference type="PROSITE" id="PS50294">
    <property type="entry name" value="WD_REPEATS_REGION"/>
    <property type="match status" value="1"/>
</dbReference>
<evidence type="ECO:0000256" key="2">
    <source>
        <dbReference type="ARBA" id="ARBA00022737"/>
    </source>
</evidence>
<dbReference type="InterPro" id="IPR059157">
    <property type="entry name" value="WDR36-Utp21_N"/>
</dbReference>
<protein>
    <recommendedName>
        <fullName evidence="8">Small-subunit processome Utp21 domain-containing protein</fullName>
    </recommendedName>
</protein>
<dbReference type="PROSITE" id="PS50082">
    <property type="entry name" value="WD_REPEATS_2"/>
    <property type="match status" value="3"/>
</dbReference>
<proteinExistence type="predicted"/>
<dbReference type="AlphaFoldDB" id="A0AAW1FC44"/>
<dbReference type="GO" id="GO:0034388">
    <property type="term" value="C:Pwp2p-containing subcomplex of 90S preribosome"/>
    <property type="evidence" value="ECO:0007669"/>
    <property type="project" value="TreeGrafter"/>
</dbReference>
<evidence type="ECO:0000256" key="1">
    <source>
        <dbReference type="ARBA" id="ARBA00022574"/>
    </source>
</evidence>
<evidence type="ECO:0000256" key="3">
    <source>
        <dbReference type="PROSITE-ProRule" id="PRU00221"/>
    </source>
</evidence>
<dbReference type="SMART" id="SM00320">
    <property type="entry name" value="WD40"/>
    <property type="match status" value="9"/>
</dbReference>
<dbReference type="FunFam" id="2.130.10.10:FF:000139">
    <property type="entry name" value="WD repeat domain 36"/>
    <property type="match status" value="1"/>
</dbReference>
<keyword evidence="2" id="KW-0677">Repeat</keyword>
<organism evidence="6 7">
    <name type="scientific">Zoarces viviparus</name>
    <name type="common">Viviparous eelpout</name>
    <name type="synonym">Blennius viviparus</name>
    <dbReference type="NCBI Taxonomy" id="48416"/>
    <lineage>
        <taxon>Eukaryota</taxon>
        <taxon>Metazoa</taxon>
        <taxon>Chordata</taxon>
        <taxon>Craniata</taxon>
        <taxon>Vertebrata</taxon>
        <taxon>Euteleostomi</taxon>
        <taxon>Actinopterygii</taxon>
        <taxon>Neopterygii</taxon>
        <taxon>Teleostei</taxon>
        <taxon>Neoteleostei</taxon>
        <taxon>Acanthomorphata</taxon>
        <taxon>Eupercaria</taxon>
        <taxon>Perciformes</taxon>
        <taxon>Cottioidei</taxon>
        <taxon>Zoarcales</taxon>
        <taxon>Zoarcidae</taxon>
        <taxon>Zoarcinae</taxon>
        <taxon>Zoarces</taxon>
    </lineage>
</organism>
<dbReference type="GO" id="GO:0006364">
    <property type="term" value="P:rRNA processing"/>
    <property type="evidence" value="ECO:0007669"/>
    <property type="project" value="InterPro"/>
</dbReference>
<feature type="repeat" description="WD" evidence="3">
    <location>
        <begin position="268"/>
        <end position="299"/>
    </location>
</feature>
<feature type="repeat" description="WD" evidence="3">
    <location>
        <begin position="475"/>
        <end position="516"/>
    </location>
</feature>
<comment type="caution">
    <text evidence="6">The sequence shown here is derived from an EMBL/GenBank/DDBJ whole genome shotgun (WGS) entry which is preliminary data.</text>
</comment>
<dbReference type="PANTHER" id="PTHR22840">
    <property type="entry name" value="WD REPEAT-CONTAINING PROTEIN 36"/>
    <property type="match status" value="1"/>
</dbReference>
<feature type="domain" description="WDR36/Utp21 C-terminal" evidence="4">
    <location>
        <begin position="681"/>
        <end position="882"/>
    </location>
</feature>
<evidence type="ECO:0000313" key="7">
    <source>
        <dbReference type="Proteomes" id="UP001488805"/>
    </source>
</evidence>
<dbReference type="Proteomes" id="UP001488805">
    <property type="component" value="Unassembled WGS sequence"/>
</dbReference>
<dbReference type="InterPro" id="IPR007319">
    <property type="entry name" value="WDR36/Utp21_C"/>
</dbReference>
<dbReference type="Pfam" id="PF04192">
    <property type="entry name" value="Utp21"/>
    <property type="match status" value="1"/>
</dbReference>
<sequence length="887" mass="96941">MSSGGSSLFSGFRVLGLYSNHVPHALRYHKKHREFYVVTAVGQCFHTYNVNRLGIVAVSNSLSDDISCVAADRMLVFAAAGRLISAFARNKEVVMRYHGHKQEVRLLLPLGDQLISADGGGDVIVWDVQEGDVYLRLQFDSATFDVSAMMHPSTYLNKVLLGSSQGALQLWNIKTSKLLFTFSGWSAGVTVLQQSPAVDVVGVGTATGRIIIHNIRLDETLMSFTQDWGPISSLAFRTDGPPIVASGSPQGHIAFWDLERRQLVTQHRHAHRTAVAAATFLHGEPLLITNGADNAIKVWIFDQEGGGPRLLRSRQGHSAPPTTIHHHGNDGKNILSAGQDGTLQSFSTVHERFNKNLGHGSINKKKEQKKKKGLSYEELRLPAITAFSSAAARQSDWDGIIACHRGRLATTTWNYQRCTMGAHHLQPPAARRTDIATAVDITSCGNFAVIGSSSGRVDVYNLQSGQHRGCYGNDEMAHSGAVRGVATDTLNQLTLTAGSDWLLKFWRFKSRKQEEQLKLHAAPASMMLHRDSGMLALALDDFTLLVVDIETRRIVRKFAGHHGNINDMTFSPDGRWLITVAMDCTIRTWDLPSGFLVDCFLVAMAPVGVSLSPTGDFLSTAHVDSLGVYLWTNKSLCGPVGLRPLPADYQPAEVTLPGVTVDESEQEVTSEEVDDAYKSAEQLGAELVTLSLLPESRWKSLLYLDNIKRRNKPVAPPSAPPAAPFFLPTLPGLTPRFTSPMATEQETQSKLLRWGSMSQRSEFSSDLESALESGSFDRPLRLLKDCGPAALSVELTCLTSEGGGASGLLLAFIHMIDSMLSSGRDFDLAQAYLALFLKLHLRSLSQDSVAMAALLRLSSRLEVGWAELRVSFDQSLCLLSYAKSALL</sequence>
<dbReference type="Pfam" id="PF25171">
    <property type="entry name" value="Beta-prop_WDR36-Utp21_1st"/>
    <property type="match status" value="1"/>
</dbReference>
<accession>A0AAW1FC44</accession>
<dbReference type="PROSITE" id="PS00678">
    <property type="entry name" value="WD_REPEATS_1"/>
    <property type="match status" value="1"/>
</dbReference>
<keyword evidence="1 3" id="KW-0853">WD repeat</keyword>
<dbReference type="InterPro" id="IPR036322">
    <property type="entry name" value="WD40_repeat_dom_sf"/>
</dbReference>
<dbReference type="InterPro" id="IPR019775">
    <property type="entry name" value="WD40_repeat_CS"/>
</dbReference>
<evidence type="ECO:0008006" key="8">
    <source>
        <dbReference type="Google" id="ProtNLM"/>
    </source>
</evidence>
<evidence type="ECO:0000313" key="6">
    <source>
        <dbReference type="EMBL" id="KAK9532111.1"/>
    </source>
</evidence>
<reference evidence="6 7" key="1">
    <citation type="journal article" date="2024" name="Genome Biol. Evol.">
        <title>Chromosome-level genome assembly of the viviparous eelpout Zoarces viviparus.</title>
        <authorList>
            <person name="Fuhrmann N."/>
            <person name="Brasseur M.V."/>
            <person name="Bakowski C.E."/>
            <person name="Podsiadlowski L."/>
            <person name="Prost S."/>
            <person name="Krehenwinkel H."/>
            <person name="Mayer C."/>
        </authorList>
    </citation>
    <scope>NUCLEOTIDE SEQUENCE [LARGE SCALE GENOMIC DNA]</scope>
    <source>
        <strain evidence="6">NO-MEL_2022_Ind0_liver</strain>
    </source>
</reference>
<dbReference type="Pfam" id="PF25168">
    <property type="entry name" value="Beta-prop_WDR36-Utp21_2nd"/>
    <property type="match status" value="1"/>
</dbReference>
<evidence type="ECO:0000259" key="4">
    <source>
        <dbReference type="Pfam" id="PF04192"/>
    </source>
</evidence>
<gene>
    <name evidence="6" type="ORF">VZT92_009513</name>
</gene>
<dbReference type="GO" id="GO:0032040">
    <property type="term" value="C:small-subunit processome"/>
    <property type="evidence" value="ECO:0007669"/>
    <property type="project" value="InterPro"/>
</dbReference>
<keyword evidence="7" id="KW-1185">Reference proteome</keyword>
<dbReference type="FunFam" id="2.130.10.10:FF:000109">
    <property type="entry name" value="WD repeat domain 36"/>
    <property type="match status" value="1"/>
</dbReference>
<evidence type="ECO:0000259" key="5">
    <source>
        <dbReference type="Pfam" id="PF25171"/>
    </source>
</evidence>
<name>A0AAW1FC44_ZOAVI</name>
<dbReference type="InterPro" id="IPR015943">
    <property type="entry name" value="WD40/YVTN_repeat-like_dom_sf"/>
</dbReference>
<dbReference type="SUPFAM" id="SSF50978">
    <property type="entry name" value="WD40 repeat-like"/>
    <property type="match status" value="2"/>
</dbReference>
<dbReference type="PANTHER" id="PTHR22840:SF12">
    <property type="entry name" value="WD REPEAT-CONTAINING PROTEIN 36"/>
    <property type="match status" value="1"/>
</dbReference>
<feature type="repeat" description="WD" evidence="3">
    <location>
        <begin position="558"/>
        <end position="594"/>
    </location>
</feature>
<dbReference type="Gene3D" id="2.130.10.10">
    <property type="entry name" value="YVTN repeat-like/Quinoprotein amine dehydrogenase"/>
    <property type="match status" value="2"/>
</dbReference>
<dbReference type="InterPro" id="IPR001680">
    <property type="entry name" value="WD40_rpt"/>
</dbReference>
<feature type="domain" description="WDR36/Utp21 N-terminal" evidence="5">
    <location>
        <begin position="37"/>
        <end position="302"/>
    </location>
</feature>
<dbReference type="EMBL" id="JBCEZU010000078">
    <property type="protein sequence ID" value="KAK9532111.1"/>
    <property type="molecule type" value="Genomic_DNA"/>
</dbReference>